<reference evidence="2" key="2">
    <citation type="submission" date="2021-08" db="EMBL/GenBank/DDBJ databases">
        <authorList>
            <person name="Tani A."/>
            <person name="Ola A."/>
            <person name="Ogura Y."/>
            <person name="Katsura K."/>
            <person name="Hayashi T."/>
        </authorList>
    </citation>
    <scope>NUCLEOTIDE SEQUENCE</scope>
    <source>
        <strain evidence="2">DSM 19015</strain>
    </source>
</reference>
<feature type="chain" id="PRO_5046657425" description="Secreted protein" evidence="1">
    <location>
        <begin position="28"/>
        <end position="81"/>
    </location>
</feature>
<evidence type="ECO:0008006" key="4">
    <source>
        <dbReference type="Google" id="ProtNLM"/>
    </source>
</evidence>
<dbReference type="EMBL" id="BPQP01000090">
    <property type="protein sequence ID" value="GJD97542.1"/>
    <property type="molecule type" value="Genomic_DNA"/>
</dbReference>
<name>A0ABQ4S702_9HYPH</name>
<proteinExistence type="predicted"/>
<evidence type="ECO:0000313" key="2">
    <source>
        <dbReference type="EMBL" id="GJD97542.1"/>
    </source>
</evidence>
<accession>A0ABQ4S702</accession>
<feature type="signal peptide" evidence="1">
    <location>
        <begin position="1"/>
        <end position="27"/>
    </location>
</feature>
<protein>
    <recommendedName>
        <fullName evidence="4">Secreted protein</fullName>
    </recommendedName>
</protein>
<dbReference type="Proteomes" id="UP001055125">
    <property type="component" value="Unassembled WGS sequence"/>
</dbReference>
<sequence>MNATKSHVPALAGAALMTFAWIAAASAAPAVRATKVADAGQAVAATPAIDNEDDGSNCTRSRKRLWVDGEGWIVRRVTTCR</sequence>
<organism evidence="2 3">
    <name type="scientific">Methylobacterium iners</name>
    <dbReference type="NCBI Taxonomy" id="418707"/>
    <lineage>
        <taxon>Bacteria</taxon>
        <taxon>Pseudomonadati</taxon>
        <taxon>Pseudomonadota</taxon>
        <taxon>Alphaproteobacteria</taxon>
        <taxon>Hyphomicrobiales</taxon>
        <taxon>Methylobacteriaceae</taxon>
        <taxon>Methylobacterium</taxon>
    </lineage>
</organism>
<keyword evidence="3" id="KW-1185">Reference proteome</keyword>
<evidence type="ECO:0000313" key="3">
    <source>
        <dbReference type="Proteomes" id="UP001055125"/>
    </source>
</evidence>
<comment type="caution">
    <text evidence="2">The sequence shown here is derived from an EMBL/GenBank/DDBJ whole genome shotgun (WGS) entry which is preliminary data.</text>
</comment>
<keyword evidence="1" id="KW-0732">Signal</keyword>
<gene>
    <name evidence="2" type="ORF">OCOJLMKI_4774</name>
</gene>
<reference evidence="2" key="1">
    <citation type="journal article" date="2021" name="Front. Microbiol.">
        <title>Comprehensive Comparative Genomics and Phenotyping of Methylobacterium Species.</title>
        <authorList>
            <person name="Alessa O."/>
            <person name="Ogura Y."/>
            <person name="Fujitani Y."/>
            <person name="Takami H."/>
            <person name="Hayashi T."/>
            <person name="Sahin N."/>
            <person name="Tani A."/>
        </authorList>
    </citation>
    <scope>NUCLEOTIDE SEQUENCE</scope>
    <source>
        <strain evidence="2">DSM 19015</strain>
    </source>
</reference>
<evidence type="ECO:0000256" key="1">
    <source>
        <dbReference type="SAM" id="SignalP"/>
    </source>
</evidence>